<evidence type="ECO:0000313" key="1">
    <source>
        <dbReference type="EMBL" id="RCW82428.1"/>
    </source>
</evidence>
<evidence type="ECO:0008006" key="3">
    <source>
        <dbReference type="Google" id="ProtNLM"/>
    </source>
</evidence>
<reference evidence="1 2" key="1">
    <citation type="submission" date="2018-07" db="EMBL/GenBank/DDBJ databases">
        <title>Genomic Encyclopedia of Type Strains, Phase III (KMG-III): the genomes of soil and plant-associated and newly described type strains.</title>
        <authorList>
            <person name="Whitman W."/>
        </authorList>
    </citation>
    <scope>NUCLEOTIDE SEQUENCE [LARGE SCALE GENOMIC DNA]</scope>
    <source>
        <strain evidence="1 2">CECT 8525</strain>
    </source>
</reference>
<name>A0A368YS72_9RHOB</name>
<accession>A0A368YS72</accession>
<dbReference type="OrthoDB" id="8089803at2"/>
<dbReference type="EMBL" id="QPJL01000012">
    <property type="protein sequence ID" value="RCW82428.1"/>
    <property type="molecule type" value="Genomic_DNA"/>
</dbReference>
<keyword evidence="2" id="KW-1185">Reference proteome</keyword>
<protein>
    <recommendedName>
        <fullName evidence="3">HEAT repeat domain-containing protein</fullName>
    </recommendedName>
</protein>
<proteinExistence type="predicted"/>
<organism evidence="1 2">
    <name type="scientific">Paracoccus lutimaris</name>
    <dbReference type="NCBI Taxonomy" id="1490030"/>
    <lineage>
        <taxon>Bacteria</taxon>
        <taxon>Pseudomonadati</taxon>
        <taxon>Pseudomonadota</taxon>
        <taxon>Alphaproteobacteria</taxon>
        <taxon>Rhodobacterales</taxon>
        <taxon>Paracoccaceae</taxon>
        <taxon>Paracoccus</taxon>
    </lineage>
</organism>
<comment type="caution">
    <text evidence="1">The sequence shown here is derived from an EMBL/GenBank/DDBJ whole genome shotgun (WGS) entry which is preliminary data.</text>
</comment>
<sequence>MSETQPVIAAVVRTHVENAAFFWAQRDTLAAEDPPDTEAIAFVDARLEANLDALRIAGAAVWPFIIEAFEAFPEKGELFVLTHRALETGDARRLEQAVAFARVCDDGTRGLCGAFEWLPPKVTAAVVRDWVDSGDSARTEAALAAMIAHGGHPGDRLERLMRNGSDTVRRMAASFASRPGRPDATVTGGD</sequence>
<gene>
    <name evidence="1" type="ORF">DFP89_11225</name>
</gene>
<dbReference type="AlphaFoldDB" id="A0A368YS72"/>
<dbReference type="RefSeq" id="WP_114349637.1">
    <property type="nucleotide sequence ID" value="NZ_QPJL01000012.1"/>
</dbReference>
<dbReference type="Proteomes" id="UP000253345">
    <property type="component" value="Unassembled WGS sequence"/>
</dbReference>
<evidence type="ECO:0000313" key="2">
    <source>
        <dbReference type="Proteomes" id="UP000253345"/>
    </source>
</evidence>